<name>A0A5M9Q4W9_LACLH</name>
<keyword evidence="1" id="KW-0812">Transmembrane</keyword>
<protein>
    <submittedName>
        <fullName evidence="2">Uncharacterized protein</fullName>
    </submittedName>
</protein>
<feature type="transmembrane region" description="Helical" evidence="1">
    <location>
        <begin position="7"/>
        <end position="24"/>
    </location>
</feature>
<organism evidence="2 3">
    <name type="scientific">Lactococcus lactis subsp. hordniae</name>
    <dbReference type="NCBI Taxonomy" id="203404"/>
    <lineage>
        <taxon>Bacteria</taxon>
        <taxon>Bacillati</taxon>
        <taxon>Bacillota</taxon>
        <taxon>Bacilli</taxon>
        <taxon>Lactobacillales</taxon>
        <taxon>Streptococcaceae</taxon>
        <taxon>Lactococcus</taxon>
    </lineage>
</organism>
<keyword evidence="1" id="KW-1133">Transmembrane helix</keyword>
<keyword evidence="1" id="KW-0472">Membrane</keyword>
<feature type="transmembrane region" description="Helical" evidence="1">
    <location>
        <begin position="30"/>
        <end position="47"/>
    </location>
</feature>
<proteinExistence type="predicted"/>
<evidence type="ECO:0000256" key="1">
    <source>
        <dbReference type="SAM" id="Phobius"/>
    </source>
</evidence>
<dbReference type="RefSeq" id="WP_058210398.1">
    <property type="nucleotide sequence ID" value="NZ_VXKC01000008.1"/>
</dbReference>
<reference evidence="2 3" key="1">
    <citation type="submission" date="2019-09" db="EMBL/GenBank/DDBJ databases">
        <title>Draft genome sequence of various Type strains from the CCUG.</title>
        <authorList>
            <person name="Pineiro-Iglesias B."/>
            <person name="Tunovic T."/>
            <person name="Unosson C."/>
            <person name="Inganas E."/>
            <person name="Ohlen M."/>
            <person name="Cardew S."/>
            <person name="Jensie-Markopoulos S."/>
            <person name="Salva-Serra F."/>
            <person name="Jaen-Luchoro D."/>
            <person name="Karlsson R."/>
            <person name="Svensson-Stadler L."/>
            <person name="Chun J."/>
            <person name="Moore E."/>
        </authorList>
    </citation>
    <scope>NUCLEOTIDE SEQUENCE [LARGE SCALE GENOMIC DNA]</scope>
    <source>
        <strain evidence="2 3">CCUG 32210T</strain>
    </source>
</reference>
<gene>
    <name evidence="2" type="ORF">F4V48_04590</name>
</gene>
<dbReference type="AlphaFoldDB" id="A0A5M9Q4W9"/>
<evidence type="ECO:0000313" key="3">
    <source>
        <dbReference type="Proteomes" id="UP000325203"/>
    </source>
</evidence>
<evidence type="ECO:0000313" key="2">
    <source>
        <dbReference type="EMBL" id="KAA8703614.1"/>
    </source>
</evidence>
<accession>A0A5M9Q4W9</accession>
<dbReference type="EMBL" id="VXKC01000008">
    <property type="protein sequence ID" value="KAA8703614.1"/>
    <property type="molecule type" value="Genomic_DNA"/>
</dbReference>
<dbReference type="Proteomes" id="UP000325203">
    <property type="component" value="Unassembled WGS sequence"/>
</dbReference>
<comment type="caution">
    <text evidence="2">The sequence shown here is derived from an EMBL/GenBank/DDBJ whole genome shotgun (WGS) entry which is preliminary data.</text>
</comment>
<sequence>MNDKKRDLLIFLVAIILFDLLSWFVFKSNLISIFMSNMIMGIVFFQVEKCIFTNCLDGACSTTGLSDYICF</sequence>